<evidence type="ECO:0000256" key="3">
    <source>
        <dbReference type="ARBA" id="ARBA00023004"/>
    </source>
</evidence>
<keyword evidence="2" id="KW-0479">Metal-binding</keyword>
<dbReference type="PANTHER" id="PTHR11228:SF7">
    <property type="entry name" value="PQQA PEPTIDE CYCLASE"/>
    <property type="match status" value="1"/>
</dbReference>
<comment type="caution">
    <text evidence="6">The sequence shown here is derived from an EMBL/GenBank/DDBJ whole genome shotgun (WGS) entry which is preliminary data.</text>
</comment>
<dbReference type="InterPro" id="IPR050377">
    <property type="entry name" value="Radical_SAM_PqqE_MftC-like"/>
</dbReference>
<keyword evidence="4" id="KW-0411">Iron-sulfur</keyword>
<reference evidence="6 7" key="1">
    <citation type="journal article" date="2016" name="Environ. Microbiol.">
        <title>Genomic resolution of a cold subsurface aquifer community provides metabolic insights for novel microbes adapted to high CO concentrations.</title>
        <authorList>
            <person name="Probst A.J."/>
            <person name="Castelle C.J."/>
            <person name="Singh A."/>
            <person name="Brown C.T."/>
            <person name="Anantharaman K."/>
            <person name="Sharon I."/>
            <person name="Hug L.A."/>
            <person name="Burstein D."/>
            <person name="Emerson J.B."/>
            <person name="Thomas B.C."/>
            <person name="Banfield J.F."/>
        </authorList>
    </citation>
    <scope>NUCLEOTIDE SEQUENCE [LARGE SCALE GENOMIC DNA]</scope>
    <source>
        <strain evidence="6">CG1_02_38_13</strain>
    </source>
</reference>
<evidence type="ECO:0000256" key="1">
    <source>
        <dbReference type="ARBA" id="ARBA00022691"/>
    </source>
</evidence>
<dbReference type="GO" id="GO:0046872">
    <property type="term" value="F:metal ion binding"/>
    <property type="evidence" value="ECO:0007669"/>
    <property type="project" value="UniProtKB-KW"/>
</dbReference>
<dbReference type="GO" id="GO:0051536">
    <property type="term" value="F:iron-sulfur cluster binding"/>
    <property type="evidence" value="ECO:0007669"/>
    <property type="project" value="UniProtKB-KW"/>
</dbReference>
<evidence type="ECO:0000259" key="5">
    <source>
        <dbReference type="Pfam" id="PF04055"/>
    </source>
</evidence>
<evidence type="ECO:0000256" key="2">
    <source>
        <dbReference type="ARBA" id="ARBA00022723"/>
    </source>
</evidence>
<evidence type="ECO:0000313" key="6">
    <source>
        <dbReference type="EMBL" id="OIO16751.1"/>
    </source>
</evidence>
<dbReference type="Proteomes" id="UP000182465">
    <property type="component" value="Unassembled WGS sequence"/>
</dbReference>
<feature type="domain" description="Radical SAM core" evidence="5">
    <location>
        <begin position="40"/>
        <end position="210"/>
    </location>
</feature>
<dbReference type="InterPro" id="IPR058240">
    <property type="entry name" value="rSAM_sf"/>
</dbReference>
<dbReference type="InterPro" id="IPR013785">
    <property type="entry name" value="Aldolase_TIM"/>
</dbReference>
<evidence type="ECO:0000313" key="7">
    <source>
        <dbReference type="Proteomes" id="UP000182465"/>
    </source>
</evidence>
<dbReference type="PANTHER" id="PTHR11228">
    <property type="entry name" value="RADICAL SAM DOMAIN PROTEIN"/>
    <property type="match status" value="1"/>
</dbReference>
<evidence type="ECO:0000256" key="4">
    <source>
        <dbReference type="ARBA" id="ARBA00023014"/>
    </source>
</evidence>
<name>A0A1J4U383_9BACT</name>
<keyword evidence="3" id="KW-0408">Iron</keyword>
<dbReference type="GO" id="GO:0003824">
    <property type="term" value="F:catalytic activity"/>
    <property type="evidence" value="ECO:0007669"/>
    <property type="project" value="InterPro"/>
</dbReference>
<sequence>MKTENLKVIRGTPKYFSMIAQSKINENDFIYLALLYQYMGCPHECLKCFNNHNLPTKSFNPEYLSLKKRKLLIDEAKDMGGEVIIFAGLAEPLIHMHSIPLIEYVTKKGMIPIVYSNGFELDSDMISFLKDNNTVVAISFDSLDAYKFCMMAKPKSKVYPPDYHKKILGNIENCIGKYRDTIEYKNGIKVVNTAIITTISKINEGEIQEIKSHFGDDTYFVCNPLAYDGGAVKNWPILMKDLSPNPDDHMQSIKNFSESGGPLTLFDGRCGYSYHGLAVYPDGTYATCAYTSKTNGFLGNTENCNPKKAFDYKHGKEKFFYEKFGDTPCLIRNQNFDSYVMGLSPNTKLSQK</sequence>
<dbReference type="CDD" id="cd01335">
    <property type="entry name" value="Radical_SAM"/>
    <property type="match status" value="1"/>
</dbReference>
<accession>A0A1J4U383</accession>
<protein>
    <recommendedName>
        <fullName evidence="5">Radical SAM core domain-containing protein</fullName>
    </recommendedName>
</protein>
<proteinExistence type="predicted"/>
<dbReference type="Gene3D" id="3.20.20.70">
    <property type="entry name" value="Aldolase class I"/>
    <property type="match status" value="1"/>
</dbReference>
<dbReference type="SFLD" id="SFLDS00029">
    <property type="entry name" value="Radical_SAM"/>
    <property type="match status" value="1"/>
</dbReference>
<dbReference type="Pfam" id="PF04055">
    <property type="entry name" value="Radical_SAM"/>
    <property type="match status" value="1"/>
</dbReference>
<dbReference type="EMBL" id="MNVB01000053">
    <property type="protein sequence ID" value="OIO16751.1"/>
    <property type="molecule type" value="Genomic_DNA"/>
</dbReference>
<keyword evidence="1" id="KW-0949">S-adenosyl-L-methionine</keyword>
<dbReference type="AlphaFoldDB" id="A0A1J4U383"/>
<dbReference type="SUPFAM" id="SSF102114">
    <property type="entry name" value="Radical SAM enzymes"/>
    <property type="match status" value="1"/>
</dbReference>
<organism evidence="6 7">
    <name type="scientific">Candidatus Kuenenbacteria bacterium CG1_02_38_13</name>
    <dbReference type="NCBI Taxonomy" id="1805235"/>
    <lineage>
        <taxon>Bacteria</taxon>
        <taxon>Candidatus Kueneniibacteriota</taxon>
    </lineage>
</organism>
<gene>
    <name evidence="6" type="ORF">AUJ29_02395</name>
</gene>
<dbReference type="InterPro" id="IPR007197">
    <property type="entry name" value="rSAM"/>
</dbReference>
<dbReference type="SFLD" id="SFLDG01067">
    <property type="entry name" value="SPASM/twitch_domain_containing"/>
    <property type="match status" value="1"/>
</dbReference>